<evidence type="ECO:0000313" key="1">
    <source>
        <dbReference type="EMBL" id="KAF9651848.1"/>
    </source>
</evidence>
<dbReference type="EMBL" id="MU117972">
    <property type="protein sequence ID" value="KAF9651848.1"/>
    <property type="molecule type" value="Genomic_DNA"/>
</dbReference>
<gene>
    <name evidence="1" type="ORF">BDM02DRAFT_459475</name>
</gene>
<evidence type="ECO:0000313" key="2">
    <source>
        <dbReference type="Proteomes" id="UP000886501"/>
    </source>
</evidence>
<name>A0ACB6ZRB4_THEGA</name>
<dbReference type="Proteomes" id="UP000886501">
    <property type="component" value="Unassembled WGS sequence"/>
</dbReference>
<keyword evidence="2" id="KW-1185">Reference proteome</keyword>
<protein>
    <submittedName>
        <fullName evidence="1">Uncharacterized protein</fullName>
    </submittedName>
</protein>
<organism evidence="1 2">
    <name type="scientific">Thelephora ganbajun</name>
    <name type="common">Ganba fungus</name>
    <dbReference type="NCBI Taxonomy" id="370292"/>
    <lineage>
        <taxon>Eukaryota</taxon>
        <taxon>Fungi</taxon>
        <taxon>Dikarya</taxon>
        <taxon>Basidiomycota</taxon>
        <taxon>Agaricomycotina</taxon>
        <taxon>Agaricomycetes</taxon>
        <taxon>Thelephorales</taxon>
        <taxon>Thelephoraceae</taxon>
        <taxon>Thelephora</taxon>
    </lineage>
</organism>
<comment type="caution">
    <text evidence="1">The sequence shown here is derived from an EMBL/GenBank/DDBJ whole genome shotgun (WGS) entry which is preliminary data.</text>
</comment>
<reference evidence="1" key="1">
    <citation type="submission" date="2019-10" db="EMBL/GenBank/DDBJ databases">
        <authorList>
            <consortium name="DOE Joint Genome Institute"/>
            <person name="Kuo A."/>
            <person name="Miyauchi S."/>
            <person name="Kiss E."/>
            <person name="Drula E."/>
            <person name="Kohler A."/>
            <person name="Sanchez-Garcia M."/>
            <person name="Andreopoulos B."/>
            <person name="Barry K.W."/>
            <person name="Bonito G."/>
            <person name="Buee M."/>
            <person name="Carver A."/>
            <person name="Chen C."/>
            <person name="Cichocki N."/>
            <person name="Clum A."/>
            <person name="Culley D."/>
            <person name="Crous P.W."/>
            <person name="Fauchery L."/>
            <person name="Girlanda M."/>
            <person name="Hayes R."/>
            <person name="Keri Z."/>
            <person name="Labutti K."/>
            <person name="Lipzen A."/>
            <person name="Lombard V."/>
            <person name="Magnuson J."/>
            <person name="Maillard F."/>
            <person name="Morin E."/>
            <person name="Murat C."/>
            <person name="Nolan M."/>
            <person name="Ohm R."/>
            <person name="Pangilinan J."/>
            <person name="Pereira M."/>
            <person name="Perotto S."/>
            <person name="Peter M."/>
            <person name="Riley R."/>
            <person name="Sitrit Y."/>
            <person name="Stielow B."/>
            <person name="Szollosi G."/>
            <person name="Zifcakova L."/>
            <person name="Stursova M."/>
            <person name="Spatafora J.W."/>
            <person name="Tedersoo L."/>
            <person name="Vaario L.-M."/>
            <person name="Yamada A."/>
            <person name="Yan M."/>
            <person name="Wang P."/>
            <person name="Xu J."/>
            <person name="Bruns T."/>
            <person name="Baldrian P."/>
            <person name="Vilgalys R."/>
            <person name="Henrissat B."/>
            <person name="Grigoriev I.V."/>
            <person name="Hibbett D."/>
            <person name="Nagy L.G."/>
            <person name="Martin F.M."/>
        </authorList>
    </citation>
    <scope>NUCLEOTIDE SEQUENCE</scope>
    <source>
        <strain evidence="1">P2</strain>
    </source>
</reference>
<proteinExistence type="predicted"/>
<sequence length="147" mass="16244">MMKYWSRFPSSSDSQRKSCGLFNVAGLSSDPAELLPVPVKSLSIVGIPSDRSVARMRSFLELPSVSTKARYYVMQHMLTAHCRSGETECKLSGCNLLYKITRDTDELREHIQTGHLNNLKLPCPIKGRTSSDSPLQTGGPPSNPVTF</sequence>
<reference evidence="1" key="2">
    <citation type="journal article" date="2020" name="Nat. Commun.">
        <title>Large-scale genome sequencing of mycorrhizal fungi provides insights into the early evolution of symbiotic traits.</title>
        <authorList>
            <person name="Miyauchi S."/>
            <person name="Kiss E."/>
            <person name="Kuo A."/>
            <person name="Drula E."/>
            <person name="Kohler A."/>
            <person name="Sanchez-Garcia M."/>
            <person name="Morin E."/>
            <person name="Andreopoulos B."/>
            <person name="Barry K.W."/>
            <person name="Bonito G."/>
            <person name="Buee M."/>
            <person name="Carver A."/>
            <person name="Chen C."/>
            <person name="Cichocki N."/>
            <person name="Clum A."/>
            <person name="Culley D."/>
            <person name="Crous P.W."/>
            <person name="Fauchery L."/>
            <person name="Girlanda M."/>
            <person name="Hayes R.D."/>
            <person name="Keri Z."/>
            <person name="LaButti K."/>
            <person name="Lipzen A."/>
            <person name="Lombard V."/>
            <person name="Magnuson J."/>
            <person name="Maillard F."/>
            <person name="Murat C."/>
            <person name="Nolan M."/>
            <person name="Ohm R.A."/>
            <person name="Pangilinan J."/>
            <person name="Pereira M.F."/>
            <person name="Perotto S."/>
            <person name="Peter M."/>
            <person name="Pfister S."/>
            <person name="Riley R."/>
            <person name="Sitrit Y."/>
            <person name="Stielow J.B."/>
            <person name="Szollosi G."/>
            <person name="Zifcakova L."/>
            <person name="Stursova M."/>
            <person name="Spatafora J.W."/>
            <person name="Tedersoo L."/>
            <person name="Vaario L.M."/>
            <person name="Yamada A."/>
            <person name="Yan M."/>
            <person name="Wang P."/>
            <person name="Xu J."/>
            <person name="Bruns T."/>
            <person name="Baldrian P."/>
            <person name="Vilgalys R."/>
            <person name="Dunand C."/>
            <person name="Henrissat B."/>
            <person name="Grigoriev I.V."/>
            <person name="Hibbett D."/>
            <person name="Nagy L.G."/>
            <person name="Martin F.M."/>
        </authorList>
    </citation>
    <scope>NUCLEOTIDE SEQUENCE</scope>
    <source>
        <strain evidence="1">P2</strain>
    </source>
</reference>
<accession>A0ACB6ZRB4</accession>